<dbReference type="CDD" id="cd02440">
    <property type="entry name" value="AdoMet_MTases"/>
    <property type="match status" value="1"/>
</dbReference>
<evidence type="ECO:0008006" key="7">
    <source>
        <dbReference type="Google" id="ProtNLM"/>
    </source>
</evidence>
<keyword evidence="4" id="KW-0812">Transmembrane</keyword>
<dbReference type="PANTHER" id="PTHR13610">
    <property type="entry name" value="METHYLTRANSFERASE DOMAIN-CONTAINING PROTEIN"/>
    <property type="match status" value="1"/>
</dbReference>
<evidence type="ECO:0000313" key="5">
    <source>
        <dbReference type="EMBL" id="OGD56343.1"/>
    </source>
</evidence>
<keyword evidence="1" id="KW-0489">Methyltransferase</keyword>
<keyword evidence="4" id="KW-0472">Membrane</keyword>
<sequence length="180" mass="20604">MWILIILSIVVLIIFLWQISNLISVFAGSLYVKTDRVIIRKALKLAKVKRGDVFYDLGCGNGDVLTEASKLGAKVTGFEISPYYYLLSKTKIFLFKQFAYKCSSIYNGIDVRLKNILNVDLGKADVVYVYLLPKFLKELAPKFKKELKPKARLISIGFPVKNLRLSKKILLKDRTIFIYL</sequence>
<keyword evidence="2" id="KW-0808">Transferase</keyword>
<reference evidence="5 6" key="1">
    <citation type="journal article" date="2016" name="Nat. Commun.">
        <title>Thousands of microbial genomes shed light on interconnected biogeochemical processes in an aquifer system.</title>
        <authorList>
            <person name="Anantharaman K."/>
            <person name="Brown C.T."/>
            <person name="Hug L.A."/>
            <person name="Sharon I."/>
            <person name="Castelle C.J."/>
            <person name="Probst A.J."/>
            <person name="Thomas B.C."/>
            <person name="Singh A."/>
            <person name="Wilkins M.J."/>
            <person name="Karaoz U."/>
            <person name="Brodie E.L."/>
            <person name="Williams K.H."/>
            <person name="Hubbard S.S."/>
            <person name="Banfield J.F."/>
        </authorList>
    </citation>
    <scope>NUCLEOTIDE SEQUENCE [LARGE SCALE GENOMIC DNA]</scope>
</reference>
<comment type="caution">
    <text evidence="5">The sequence shown here is derived from an EMBL/GenBank/DDBJ whole genome shotgun (WGS) entry which is preliminary data.</text>
</comment>
<keyword evidence="3" id="KW-0949">S-adenosyl-L-methionine</keyword>
<dbReference type="SUPFAM" id="SSF53335">
    <property type="entry name" value="S-adenosyl-L-methionine-dependent methyltransferases"/>
    <property type="match status" value="1"/>
</dbReference>
<dbReference type="EMBL" id="MEZT01000022">
    <property type="protein sequence ID" value="OGD56343.1"/>
    <property type="molecule type" value="Genomic_DNA"/>
</dbReference>
<dbReference type="GO" id="GO:0032259">
    <property type="term" value="P:methylation"/>
    <property type="evidence" value="ECO:0007669"/>
    <property type="project" value="UniProtKB-KW"/>
</dbReference>
<evidence type="ECO:0000256" key="2">
    <source>
        <dbReference type="ARBA" id="ARBA00022679"/>
    </source>
</evidence>
<dbReference type="GO" id="GO:0016279">
    <property type="term" value="F:protein-lysine N-methyltransferase activity"/>
    <property type="evidence" value="ECO:0007669"/>
    <property type="project" value="InterPro"/>
</dbReference>
<keyword evidence="4" id="KW-1133">Transmembrane helix</keyword>
<feature type="transmembrane region" description="Helical" evidence="4">
    <location>
        <begin position="6"/>
        <end position="32"/>
    </location>
</feature>
<dbReference type="PANTHER" id="PTHR13610:SF11">
    <property type="entry name" value="METHYLTRANSFERASE DOMAIN-CONTAINING PROTEIN"/>
    <property type="match status" value="1"/>
</dbReference>
<gene>
    <name evidence="5" type="ORF">A2V71_01325</name>
</gene>
<protein>
    <recommendedName>
        <fullName evidence="7">Methyltransferase domain-containing protein</fullName>
    </recommendedName>
</protein>
<dbReference type="InterPro" id="IPR026170">
    <property type="entry name" value="FAM173A/B"/>
</dbReference>
<dbReference type="InterPro" id="IPR029063">
    <property type="entry name" value="SAM-dependent_MTases_sf"/>
</dbReference>
<name>A0A1F5DMH2_9BACT</name>
<dbReference type="Proteomes" id="UP000178764">
    <property type="component" value="Unassembled WGS sequence"/>
</dbReference>
<evidence type="ECO:0000313" key="6">
    <source>
        <dbReference type="Proteomes" id="UP000178764"/>
    </source>
</evidence>
<dbReference type="AlphaFoldDB" id="A0A1F5DMH2"/>
<evidence type="ECO:0000256" key="4">
    <source>
        <dbReference type="SAM" id="Phobius"/>
    </source>
</evidence>
<accession>A0A1F5DMH2</accession>
<evidence type="ECO:0000256" key="1">
    <source>
        <dbReference type="ARBA" id="ARBA00022603"/>
    </source>
</evidence>
<organism evidence="5 6">
    <name type="scientific">Candidatus Berkelbacteria bacterium RBG_13_40_8</name>
    <dbReference type="NCBI Taxonomy" id="1797467"/>
    <lineage>
        <taxon>Bacteria</taxon>
        <taxon>Candidatus Berkelbacteria</taxon>
    </lineage>
</organism>
<evidence type="ECO:0000256" key="3">
    <source>
        <dbReference type="ARBA" id="ARBA00022691"/>
    </source>
</evidence>
<proteinExistence type="predicted"/>
<dbReference type="Gene3D" id="3.40.50.150">
    <property type="entry name" value="Vaccinia Virus protein VP39"/>
    <property type="match status" value="1"/>
</dbReference>